<protein>
    <submittedName>
        <fullName evidence="1">Uncharacterized protein</fullName>
    </submittedName>
</protein>
<dbReference type="EMBL" id="JAAEDK010000027">
    <property type="protein sequence ID" value="MBR0660209.1"/>
    <property type="molecule type" value="Genomic_DNA"/>
</dbReference>
<dbReference type="Proteomes" id="UP000746741">
    <property type="component" value="Unassembled WGS sequence"/>
</dbReference>
<comment type="caution">
    <text evidence="1">The sequence shown here is derived from an EMBL/GenBank/DDBJ whole genome shotgun (WGS) entry which is preliminary data.</text>
</comment>
<gene>
    <name evidence="2" type="ORF">GWK15_07165</name>
    <name evidence="1" type="ORF">GXW75_13190</name>
</gene>
<name>A0A9X9WIP9_9PROT</name>
<reference evidence="1" key="3">
    <citation type="journal article" date="2021" name="Syst. Appl. Microbiol.">
        <title>Roseomonas hellenica sp. nov., isolated from roots of wild-growing Alkanna tinctoria.</title>
        <authorList>
            <person name="Rat A."/>
            <person name="Naranjo H.D."/>
            <person name="Lebbe L."/>
            <person name="Cnockaert M."/>
            <person name="Krigas N."/>
            <person name="Grigoriadou K."/>
            <person name="Maloupa E."/>
            <person name="Willems A."/>
        </authorList>
    </citation>
    <scope>NUCLEOTIDE SEQUENCE</scope>
    <source>
        <strain evidence="1">LMG 31161</strain>
    </source>
</reference>
<evidence type="ECO:0000313" key="3">
    <source>
        <dbReference type="Proteomes" id="UP000746741"/>
    </source>
</evidence>
<sequence>MATLAEGIAALERRLAELRVGAMHLRCLWCEDHETAEEVIARAYPEGVPATDYVVVYRWASSAEEVHRARMNSERYQGLSRAQLIAAFQAEGHGLAGGARGSG</sequence>
<dbReference type="RefSeq" id="WP_168040587.1">
    <property type="nucleotide sequence ID" value="NZ_JAAEDK010000027.1"/>
</dbReference>
<reference evidence="1" key="1">
    <citation type="submission" date="2020-01" db="EMBL/GenBank/DDBJ databases">
        <authorList>
            <person name="Rat A."/>
        </authorList>
    </citation>
    <scope>NUCLEOTIDE SEQUENCE</scope>
    <source>
        <strain evidence="1">LMG 31161</strain>
    </source>
</reference>
<organism evidence="1 4">
    <name type="scientific">Neoroseomonas oryzicola</name>
    <dbReference type="NCBI Taxonomy" id="535904"/>
    <lineage>
        <taxon>Bacteria</taxon>
        <taxon>Pseudomonadati</taxon>
        <taxon>Pseudomonadota</taxon>
        <taxon>Alphaproteobacteria</taxon>
        <taxon>Acetobacterales</taxon>
        <taxon>Acetobacteraceae</taxon>
        <taxon>Neoroseomonas</taxon>
    </lineage>
</organism>
<dbReference type="EMBL" id="JAAVUP010000002">
    <property type="protein sequence ID" value="NKE16716.1"/>
    <property type="molecule type" value="Genomic_DNA"/>
</dbReference>
<evidence type="ECO:0000313" key="2">
    <source>
        <dbReference type="EMBL" id="NKE16716.1"/>
    </source>
</evidence>
<accession>A0A9X9WIP9</accession>
<reference evidence="2 3" key="2">
    <citation type="submission" date="2020-02" db="EMBL/GenBank/DDBJ databases">
        <authorList>
            <person name="Sun Q."/>
            <person name="Inoue M."/>
        </authorList>
    </citation>
    <scope>NUCLEOTIDE SEQUENCE [LARGE SCALE GENOMIC DNA]</scope>
    <source>
        <strain evidence="2 3">KCTC 22478</strain>
    </source>
</reference>
<keyword evidence="3" id="KW-1185">Reference proteome</keyword>
<dbReference type="AlphaFoldDB" id="A0A9X9WIP9"/>
<evidence type="ECO:0000313" key="4">
    <source>
        <dbReference type="Proteomes" id="UP001138708"/>
    </source>
</evidence>
<dbReference type="Proteomes" id="UP001138708">
    <property type="component" value="Unassembled WGS sequence"/>
</dbReference>
<proteinExistence type="predicted"/>
<evidence type="ECO:0000313" key="1">
    <source>
        <dbReference type="EMBL" id="MBR0660209.1"/>
    </source>
</evidence>